<sequence>MLARRFSGAGAARDPGRRKLTHQRLQAVHRTPLARQFFPDPA</sequence>
<dbReference type="EMBL" id="FMZM01000007">
    <property type="protein sequence ID" value="SDD31428.1"/>
    <property type="molecule type" value="Genomic_DNA"/>
</dbReference>
<dbReference type="STRING" id="1045774.SAMN05421872_107160"/>
<evidence type="ECO:0000313" key="1">
    <source>
        <dbReference type="EMBL" id="SDD31428.1"/>
    </source>
</evidence>
<dbReference type="Proteomes" id="UP000199034">
    <property type="component" value="Unassembled WGS sequence"/>
</dbReference>
<name>A0A1G6TQN6_9ACTN</name>
<evidence type="ECO:0000313" key="2">
    <source>
        <dbReference type="Proteomes" id="UP000199034"/>
    </source>
</evidence>
<accession>A0A1G6TQN6</accession>
<gene>
    <name evidence="1" type="ORF">SAMN05421872_107160</name>
</gene>
<dbReference type="AlphaFoldDB" id="A0A1G6TQN6"/>
<protein>
    <submittedName>
        <fullName evidence="1">Uncharacterized protein</fullName>
    </submittedName>
</protein>
<keyword evidence="2" id="KW-1185">Reference proteome</keyword>
<organism evidence="1 2">
    <name type="scientific">Nocardioides lianchengensis</name>
    <dbReference type="NCBI Taxonomy" id="1045774"/>
    <lineage>
        <taxon>Bacteria</taxon>
        <taxon>Bacillati</taxon>
        <taxon>Actinomycetota</taxon>
        <taxon>Actinomycetes</taxon>
        <taxon>Propionibacteriales</taxon>
        <taxon>Nocardioidaceae</taxon>
        <taxon>Nocardioides</taxon>
    </lineage>
</organism>
<reference evidence="1 2" key="1">
    <citation type="submission" date="2016-10" db="EMBL/GenBank/DDBJ databases">
        <authorList>
            <person name="de Groot N.N."/>
        </authorList>
    </citation>
    <scope>NUCLEOTIDE SEQUENCE [LARGE SCALE GENOMIC DNA]</scope>
    <source>
        <strain evidence="1 2">CGMCC 4.6858</strain>
    </source>
</reference>
<proteinExistence type="predicted"/>